<name>A0A1F5LQR1_PENAI</name>
<proteinExistence type="predicted"/>
<dbReference type="EMBL" id="LXJU01000004">
    <property type="protein sequence ID" value="OGE55538.1"/>
    <property type="molecule type" value="Genomic_DNA"/>
</dbReference>
<organism evidence="1 2">
    <name type="scientific">Penicillium arizonense</name>
    <dbReference type="NCBI Taxonomy" id="1835702"/>
    <lineage>
        <taxon>Eukaryota</taxon>
        <taxon>Fungi</taxon>
        <taxon>Dikarya</taxon>
        <taxon>Ascomycota</taxon>
        <taxon>Pezizomycotina</taxon>
        <taxon>Eurotiomycetes</taxon>
        <taxon>Eurotiomycetidae</taxon>
        <taxon>Eurotiales</taxon>
        <taxon>Aspergillaceae</taxon>
        <taxon>Penicillium</taxon>
    </lineage>
</organism>
<protein>
    <submittedName>
        <fullName evidence="1">Uncharacterized protein</fullName>
    </submittedName>
</protein>
<gene>
    <name evidence="1" type="ORF">PENARI_c004G03573</name>
</gene>
<keyword evidence="2" id="KW-1185">Reference proteome</keyword>
<sequence length="85" mass="9345">MPIVSQIQISSYSAVAVSTFHSNHRAHIFDSTLTAILAISTVARVGAIKVQLRVGAATTKRRDRRLIPASRLTFSILWVLPVITF</sequence>
<dbReference type="GeneID" id="34573775"/>
<accession>A0A1F5LQR1</accession>
<dbReference type="AlphaFoldDB" id="A0A1F5LQR1"/>
<dbReference type="RefSeq" id="XP_022490967.1">
    <property type="nucleotide sequence ID" value="XM_022629041.1"/>
</dbReference>
<dbReference type="Proteomes" id="UP000177622">
    <property type="component" value="Unassembled WGS sequence"/>
</dbReference>
<comment type="caution">
    <text evidence="1">The sequence shown here is derived from an EMBL/GenBank/DDBJ whole genome shotgun (WGS) entry which is preliminary data.</text>
</comment>
<reference evidence="1 2" key="1">
    <citation type="journal article" date="2016" name="Sci. Rep.">
        <title>Penicillium arizonense, a new, genome sequenced fungal species, reveals a high chemical diversity in secreted metabolites.</title>
        <authorList>
            <person name="Grijseels S."/>
            <person name="Nielsen J.C."/>
            <person name="Randelovic M."/>
            <person name="Nielsen J."/>
            <person name="Nielsen K.F."/>
            <person name="Workman M."/>
            <person name="Frisvad J.C."/>
        </authorList>
    </citation>
    <scope>NUCLEOTIDE SEQUENCE [LARGE SCALE GENOMIC DNA]</scope>
    <source>
        <strain evidence="1 2">CBS 141311</strain>
    </source>
</reference>
<evidence type="ECO:0000313" key="2">
    <source>
        <dbReference type="Proteomes" id="UP000177622"/>
    </source>
</evidence>
<evidence type="ECO:0000313" key="1">
    <source>
        <dbReference type="EMBL" id="OGE55538.1"/>
    </source>
</evidence>